<comment type="subcellular location">
    <subcellularLocation>
        <location evidence="2 12">Endoplasmic reticulum membrane</location>
        <topology evidence="2 12">Multi-pass membrane protein</topology>
    </subcellularLocation>
</comment>
<feature type="domain" description="Ribophorin II C-terminal" evidence="16">
    <location>
        <begin position="551"/>
        <end position="649"/>
    </location>
</feature>
<keyword evidence="8 12" id="KW-0256">Endoplasmic reticulum</keyword>
<evidence type="ECO:0000256" key="4">
    <source>
        <dbReference type="ARBA" id="ARBA00009038"/>
    </source>
</evidence>
<evidence type="ECO:0000259" key="14">
    <source>
        <dbReference type="Pfam" id="PF23860"/>
    </source>
</evidence>
<dbReference type="InterPro" id="IPR055374">
    <property type="entry name" value="Ribophorin_II_3rd"/>
</dbReference>
<dbReference type="KEGG" id="epa:110236153"/>
<organism evidence="17 18">
    <name type="scientific">Exaiptasia diaphana</name>
    <name type="common">Tropical sea anemone</name>
    <name type="synonym">Aiptasia pulchella</name>
    <dbReference type="NCBI Taxonomy" id="2652724"/>
    <lineage>
        <taxon>Eukaryota</taxon>
        <taxon>Metazoa</taxon>
        <taxon>Cnidaria</taxon>
        <taxon>Anthozoa</taxon>
        <taxon>Hexacorallia</taxon>
        <taxon>Actiniaria</taxon>
        <taxon>Aiptasiidae</taxon>
        <taxon>Exaiptasia</taxon>
    </lineage>
</organism>
<accession>A0A913YHZ6</accession>
<evidence type="ECO:0000256" key="2">
    <source>
        <dbReference type="ARBA" id="ARBA00004477"/>
    </source>
</evidence>
<feature type="domain" description="Ribophorin II N-terminal" evidence="13">
    <location>
        <begin position="28"/>
        <end position="263"/>
    </location>
</feature>
<dbReference type="GeneID" id="110236153"/>
<feature type="transmembrane region" description="Helical" evidence="12">
    <location>
        <begin position="593"/>
        <end position="614"/>
    </location>
</feature>
<evidence type="ECO:0000256" key="5">
    <source>
        <dbReference type="ARBA" id="ARBA00017612"/>
    </source>
</evidence>
<evidence type="ECO:0000259" key="16">
    <source>
        <dbReference type="Pfam" id="PF25147"/>
    </source>
</evidence>
<evidence type="ECO:0000256" key="9">
    <source>
        <dbReference type="ARBA" id="ARBA00022989"/>
    </source>
</evidence>
<comment type="pathway">
    <text evidence="3 12">Protein modification; protein glycosylation.</text>
</comment>
<proteinExistence type="inferred from homology"/>
<feature type="domain" description="Ribophorin II third" evidence="14">
    <location>
        <begin position="398"/>
        <end position="523"/>
    </location>
</feature>
<evidence type="ECO:0000256" key="1">
    <source>
        <dbReference type="ARBA" id="ARBA00002791"/>
    </source>
</evidence>
<dbReference type="AlphaFoldDB" id="A0A913YHZ6"/>
<evidence type="ECO:0000256" key="12">
    <source>
        <dbReference type="RuleBase" id="RU366029"/>
    </source>
</evidence>
<dbReference type="Pfam" id="PF23861">
    <property type="entry name" value="Ribophorin_II_2nd"/>
    <property type="match status" value="1"/>
</dbReference>
<comment type="function">
    <text evidence="1 12">Subunit of the oligosaccharyl transferase (OST) complex that catalyzes the initial transfer of a defined glycan (Glc(3)Man(9)GlcNAc(2) in eukaryotes) from the lipid carrier dolichol-pyrophosphate to an asparagine residue within an Asn-X-Ser/Thr consensus motif in nascent polypeptide chains, the first step in protein N-glycosylation. N-glycosylation occurs cotranslationally and the complex associates with the Sec61 complex at the channel-forming translocon complex that mediates protein translocation across the endoplasmic reticulum (ER). All subunits are required for a maximal enzyme activity.</text>
</comment>
<evidence type="ECO:0000313" key="17">
    <source>
        <dbReference type="EnsemblMetazoa" id="XP_028514016.1"/>
    </source>
</evidence>
<name>A0A913YHZ6_EXADI</name>
<comment type="subunit">
    <text evidence="11">Component of the oligosaccharyltransferase (OST) complex. OST exists in two different complex forms which contain common core subunits RPN1, RPN2, OST48, OST4, DAD1 and TMEM258, either STT3A or STT3B as catalytic subunits, and form-specific accessory subunits. STT3A complex assembly occurs through the formation of 3 subcomplexes. Subcomplex 1 contains RPN1 and TMEM258, subcomplex 2 contains the STT3A-specific subunits STT3A, DC2/OSTC, and KCP2 as well as the core subunit OST4, and subcomplex 3 contains RPN2, DAD1, and OST48. The STT3A complex can form stable complexes with the Sec61 complex or with both the Sec61 and TRAP complexes. Interacts with DDI2. Interacts with TMEM35A/NACHO.</text>
</comment>
<reference evidence="17" key="1">
    <citation type="submission" date="2022-11" db="UniProtKB">
        <authorList>
            <consortium name="EnsemblMetazoa"/>
        </authorList>
    </citation>
    <scope>IDENTIFICATION</scope>
</reference>
<keyword evidence="7 12" id="KW-0732">Signal</keyword>
<evidence type="ECO:0000256" key="8">
    <source>
        <dbReference type="ARBA" id="ARBA00022824"/>
    </source>
</evidence>
<dbReference type="InterPro" id="IPR008814">
    <property type="entry name" value="Swp1"/>
</dbReference>
<keyword evidence="9 12" id="KW-1133">Transmembrane helix</keyword>
<dbReference type="InterPro" id="IPR055375">
    <property type="entry name" value="Ribophorin_II_2nd"/>
</dbReference>
<evidence type="ECO:0000256" key="6">
    <source>
        <dbReference type="ARBA" id="ARBA00022692"/>
    </source>
</evidence>
<comment type="similarity">
    <text evidence="4 12">Belongs to the SWP1 family.</text>
</comment>
<dbReference type="PANTHER" id="PTHR12640">
    <property type="entry name" value="RIBOPHORIN II"/>
    <property type="match status" value="1"/>
</dbReference>
<dbReference type="EnsemblMetazoa" id="XM_028658215.1">
    <property type="protein sequence ID" value="XP_028514016.1"/>
    <property type="gene ID" value="LOC110236153"/>
</dbReference>
<evidence type="ECO:0000256" key="3">
    <source>
        <dbReference type="ARBA" id="ARBA00004922"/>
    </source>
</evidence>
<dbReference type="OrthoDB" id="432292at2759"/>
<dbReference type="PANTHER" id="PTHR12640:SF0">
    <property type="entry name" value="DOLICHYL-DIPHOSPHOOLIGOSACCHARIDE--PROTEIN GLYCOSYLTRANSFERASE SUBUNIT 2"/>
    <property type="match status" value="1"/>
</dbReference>
<evidence type="ECO:0000256" key="10">
    <source>
        <dbReference type="ARBA" id="ARBA00023136"/>
    </source>
</evidence>
<sequence>MAARGVCLVLLLAFLGLSQSLSTTSVLSFEEQARLRKTFQDASPFRDLETAHYAIKGLKFFKSPISSEQNVCKFVKDKVDSNSVSSIYHASSISKVLGNCPLTLKDVDSKLNGVLKEGTSTSTVFYAVSALVNLGKKVETSSVLKAIRAASSSEEDSIMNAVYALNTAILLPRESDLTFIVDMIEDVVAQADETENTYLQFEGGLIPTAEVVTASYKLGEYLKKKPSITEDQAIKFANYLLTRKHVQSVKESFFLLRALNVLSNNDFHVPVVVQLYGSPLISTDSKFFKVRITNVLDKALGKMTVTAESATDSSGTTIMSNKDFKQGKDDDFIVLKTDLGKSYYAAHSYDLDFMASKPSPGVYTVTVNVKSQKEDKRLIGTTGTQLKVKVVTKVTMGQVDLSVIDKEHSHTVKSMSTNYPTKFDKTIEADFHQKIVMRFFIKTVSGDELLTPHQAFVRLTNQKTNQEIFFVPEPESNKKYKFDLDLGATSKDFASRSGKYTMDLIIGDAVIQNPLEWNVGVLALTFGDQPVKAKKEKQTMYSTKPTIDHMFRQPEKRPSQTVSTAFTALIFVPFVVMLILWINIGANISNFQFSLGGIAFHIGLGGIFVLYYLFWVKLDMFSTLKYLAVIGGVTFLSANSLLSGIAARRAKR</sequence>
<dbReference type="Pfam" id="PF23860">
    <property type="entry name" value="Ribophorin_II_3rd"/>
    <property type="match status" value="1"/>
</dbReference>
<keyword evidence="6 12" id="KW-0812">Transmembrane</keyword>
<dbReference type="Pfam" id="PF25147">
    <property type="entry name" value="Ribophorin_II_C"/>
    <property type="match status" value="1"/>
</dbReference>
<dbReference type="OMA" id="QEHETIY"/>
<dbReference type="GO" id="GO:0008250">
    <property type="term" value="C:oligosaccharyltransferase complex"/>
    <property type="evidence" value="ECO:0007669"/>
    <property type="project" value="UniProtKB-UniRule"/>
</dbReference>
<dbReference type="Pfam" id="PF05817">
    <property type="entry name" value="Ribophorin_II"/>
    <property type="match status" value="1"/>
</dbReference>
<feature type="transmembrane region" description="Helical" evidence="12">
    <location>
        <begin position="626"/>
        <end position="647"/>
    </location>
</feature>
<feature type="chain" id="PRO_5038156342" description="Dolichyl-diphosphooligosaccharide--protein glycosyltransferase subunit 2" evidence="12">
    <location>
        <begin position="21"/>
        <end position="652"/>
    </location>
</feature>
<keyword evidence="18" id="KW-1185">Reference proteome</keyword>
<evidence type="ECO:0000256" key="7">
    <source>
        <dbReference type="ARBA" id="ARBA00022729"/>
    </source>
</evidence>
<dbReference type="GO" id="GO:0006487">
    <property type="term" value="P:protein N-linked glycosylation"/>
    <property type="evidence" value="ECO:0007669"/>
    <property type="project" value="UniProtKB-UniRule"/>
</dbReference>
<dbReference type="InterPro" id="IPR056790">
    <property type="entry name" value="Ribophorin_II_C"/>
</dbReference>
<protein>
    <recommendedName>
        <fullName evidence="5 12">Dolichyl-diphosphooligosaccharide--protein glycosyltransferase subunit 2</fullName>
    </recommendedName>
    <alternativeName>
        <fullName evidence="12">Ribophorin-2</fullName>
    </alternativeName>
</protein>
<keyword evidence="10 12" id="KW-0472">Membrane</keyword>
<dbReference type="Proteomes" id="UP000887567">
    <property type="component" value="Unplaced"/>
</dbReference>
<evidence type="ECO:0000259" key="15">
    <source>
        <dbReference type="Pfam" id="PF23861"/>
    </source>
</evidence>
<feature type="domain" description="Ribophorin II second" evidence="15">
    <location>
        <begin position="271"/>
        <end position="390"/>
    </location>
</feature>
<evidence type="ECO:0000313" key="18">
    <source>
        <dbReference type="Proteomes" id="UP000887567"/>
    </source>
</evidence>
<dbReference type="InterPro" id="IPR055373">
    <property type="entry name" value="Ribophorin_II_N"/>
</dbReference>
<dbReference type="RefSeq" id="XP_028514016.1">
    <property type="nucleotide sequence ID" value="XM_028658215.1"/>
</dbReference>
<feature type="transmembrane region" description="Helical" evidence="12">
    <location>
        <begin position="562"/>
        <end position="581"/>
    </location>
</feature>
<feature type="signal peptide" evidence="12">
    <location>
        <begin position="1"/>
        <end position="20"/>
    </location>
</feature>
<evidence type="ECO:0000256" key="11">
    <source>
        <dbReference type="ARBA" id="ARBA00046750"/>
    </source>
</evidence>
<evidence type="ECO:0000259" key="13">
    <source>
        <dbReference type="Pfam" id="PF05817"/>
    </source>
</evidence>